<evidence type="ECO:0008006" key="3">
    <source>
        <dbReference type="Google" id="ProtNLM"/>
    </source>
</evidence>
<reference evidence="1 2" key="1">
    <citation type="submission" date="2020-03" db="EMBL/GenBank/DDBJ databases">
        <title>A novel species.</title>
        <authorList>
            <person name="Gao J."/>
        </authorList>
    </citation>
    <scope>NUCLEOTIDE SEQUENCE [LARGE SCALE GENOMIC DNA]</scope>
    <source>
        <strain evidence="1 2">QMT-12</strain>
    </source>
</reference>
<proteinExistence type="predicted"/>
<dbReference type="EMBL" id="CP050177">
    <property type="protein sequence ID" value="QIQ06487.1"/>
    <property type="molecule type" value="Genomic_DNA"/>
</dbReference>
<evidence type="ECO:0000313" key="2">
    <source>
        <dbReference type="Proteomes" id="UP000501179"/>
    </source>
</evidence>
<protein>
    <recommendedName>
        <fullName evidence="3">DUF4126 domain-containing protein</fullName>
    </recommendedName>
</protein>
<dbReference type="KEGG" id="slia:HA039_32965"/>
<dbReference type="RefSeq" id="WP_167035641.1">
    <property type="nucleotide sequence ID" value="NZ_CP050177.1"/>
</dbReference>
<organism evidence="1 2">
    <name type="scientific">Streptomyces liangshanensis</name>
    <dbReference type="NCBI Taxonomy" id="2717324"/>
    <lineage>
        <taxon>Bacteria</taxon>
        <taxon>Bacillati</taxon>
        <taxon>Actinomycetota</taxon>
        <taxon>Actinomycetes</taxon>
        <taxon>Kitasatosporales</taxon>
        <taxon>Streptomycetaceae</taxon>
        <taxon>Streptomyces</taxon>
    </lineage>
</organism>
<name>A0A6G9H8S2_9ACTN</name>
<evidence type="ECO:0000313" key="1">
    <source>
        <dbReference type="EMBL" id="QIQ06487.1"/>
    </source>
</evidence>
<sequence length="183" mass="17815">MKYDVTRLVLVGLVSGLRSQLGVAAVALTTEPGESARPASLFAGVWGKRGAAAGAVGELVADKLPWTPSRLTPAGVASRMAFGGFAAVALASREPDGAPPVLAAAVGAAASAVGTLAGAYWRRTAAEAGRPDWPAALLEDAAALLLAGTAVGHTDAARRAVARAGGAASGALAGALSPSPGRG</sequence>
<accession>A0A6G9H8S2</accession>
<keyword evidence="2" id="KW-1185">Reference proteome</keyword>
<dbReference type="AlphaFoldDB" id="A0A6G9H8S2"/>
<gene>
    <name evidence="1" type="ORF">HA039_32965</name>
</gene>
<dbReference type="Proteomes" id="UP000501179">
    <property type="component" value="Chromosome"/>
</dbReference>